<feature type="domain" description="HTH tetR-type" evidence="3">
    <location>
        <begin position="8"/>
        <end position="68"/>
    </location>
</feature>
<evidence type="ECO:0000313" key="4">
    <source>
        <dbReference type="EMBL" id="KRM28113.1"/>
    </source>
</evidence>
<comment type="caution">
    <text evidence="4">The sequence shown here is derived from an EMBL/GenBank/DDBJ whole genome shotgun (WGS) entry which is preliminary data.</text>
</comment>
<feature type="DNA-binding region" description="H-T-H motif" evidence="2">
    <location>
        <begin position="31"/>
        <end position="50"/>
    </location>
</feature>
<dbReference type="InterPro" id="IPR001647">
    <property type="entry name" value="HTH_TetR"/>
</dbReference>
<evidence type="ECO:0000313" key="5">
    <source>
        <dbReference type="Proteomes" id="UP000051217"/>
    </source>
</evidence>
<gene>
    <name evidence="4" type="ORF">FC65_GL001769</name>
</gene>
<name>A0ABR5PL63_9LACO</name>
<dbReference type="EMBL" id="AZFI01000055">
    <property type="protein sequence ID" value="KRM28113.1"/>
    <property type="molecule type" value="Genomic_DNA"/>
</dbReference>
<keyword evidence="5" id="KW-1185">Reference proteome</keyword>
<accession>A0ABR5PL63</accession>
<protein>
    <submittedName>
        <fullName evidence="4">TetR family transcriptional regulator</fullName>
    </submittedName>
</protein>
<evidence type="ECO:0000259" key="3">
    <source>
        <dbReference type="PROSITE" id="PS50977"/>
    </source>
</evidence>
<dbReference type="Gene3D" id="1.10.357.10">
    <property type="entry name" value="Tetracycline Repressor, domain 2"/>
    <property type="match status" value="1"/>
</dbReference>
<dbReference type="RefSeq" id="WP_235803079.1">
    <property type="nucleotide sequence ID" value="NZ_AZFI01000055.1"/>
</dbReference>
<dbReference type="InterPro" id="IPR009057">
    <property type="entry name" value="Homeodomain-like_sf"/>
</dbReference>
<evidence type="ECO:0000256" key="1">
    <source>
        <dbReference type="ARBA" id="ARBA00023125"/>
    </source>
</evidence>
<proteinExistence type="predicted"/>
<organism evidence="4 5">
    <name type="scientific">Ligilactobacillus acidipiscis DSM 15836</name>
    <dbReference type="NCBI Taxonomy" id="1423716"/>
    <lineage>
        <taxon>Bacteria</taxon>
        <taxon>Bacillati</taxon>
        <taxon>Bacillota</taxon>
        <taxon>Bacilli</taxon>
        <taxon>Lactobacillales</taxon>
        <taxon>Lactobacillaceae</taxon>
        <taxon>Ligilactobacillus</taxon>
    </lineage>
</organism>
<dbReference type="Proteomes" id="UP000051217">
    <property type="component" value="Unassembled WGS sequence"/>
</dbReference>
<dbReference type="SUPFAM" id="SSF46689">
    <property type="entry name" value="Homeodomain-like"/>
    <property type="match status" value="1"/>
</dbReference>
<sequence length="115" mass="13487">MSQVGKITRTEQKIMAAFWQLYSRKKIEKITVREIIELAACNRSTFYAHFSDMYDLLEKFEEQLLPDMAQPAVQKIIAKDDLSLSVEHCMALYQKYKVYYQLLLGQMVTRPSGRN</sequence>
<keyword evidence="1 2" id="KW-0238">DNA-binding</keyword>
<dbReference type="Pfam" id="PF00440">
    <property type="entry name" value="TetR_N"/>
    <property type="match status" value="1"/>
</dbReference>
<reference evidence="4 5" key="1">
    <citation type="journal article" date="2015" name="Genome Announc.">
        <title>Expanding the biotechnology potential of lactobacilli through comparative genomics of 213 strains and associated genera.</title>
        <authorList>
            <person name="Sun Z."/>
            <person name="Harris H.M."/>
            <person name="McCann A."/>
            <person name="Guo C."/>
            <person name="Argimon S."/>
            <person name="Zhang W."/>
            <person name="Yang X."/>
            <person name="Jeffery I.B."/>
            <person name="Cooney J.C."/>
            <person name="Kagawa T.F."/>
            <person name="Liu W."/>
            <person name="Song Y."/>
            <person name="Salvetti E."/>
            <person name="Wrobel A."/>
            <person name="Rasinkangas P."/>
            <person name="Parkhill J."/>
            <person name="Rea M.C."/>
            <person name="O'Sullivan O."/>
            <person name="Ritari J."/>
            <person name="Douillard F.P."/>
            <person name="Paul Ross R."/>
            <person name="Yang R."/>
            <person name="Briner A.E."/>
            <person name="Felis G.E."/>
            <person name="de Vos W.M."/>
            <person name="Barrangou R."/>
            <person name="Klaenhammer T.R."/>
            <person name="Caufield P.W."/>
            <person name="Cui Y."/>
            <person name="Zhang H."/>
            <person name="O'Toole P.W."/>
        </authorList>
    </citation>
    <scope>NUCLEOTIDE SEQUENCE [LARGE SCALE GENOMIC DNA]</scope>
    <source>
        <strain evidence="4 5">DSM 15836</strain>
    </source>
</reference>
<evidence type="ECO:0000256" key="2">
    <source>
        <dbReference type="PROSITE-ProRule" id="PRU00335"/>
    </source>
</evidence>
<dbReference type="PROSITE" id="PS50977">
    <property type="entry name" value="HTH_TETR_2"/>
    <property type="match status" value="1"/>
</dbReference>